<evidence type="ECO:0000313" key="3">
    <source>
        <dbReference type="Proteomes" id="UP001331936"/>
    </source>
</evidence>
<comment type="caution">
    <text evidence="2">The sequence shown here is derived from an EMBL/GenBank/DDBJ whole genome shotgun (WGS) entry which is preliminary data.</text>
</comment>
<sequence length="143" mass="15845">MWVESSAEPERLHQALQTGTVGDEDYKVLLIRAVLAALRFPPERREWALHRAQLVFDVPAVQAHTAVRQEAWRAAITEFVARRTGYPDDTLFPVAVGHASTAAVQAALRYWIAHPGEEPADVLGRMLELALPTVPPSEDTGTR</sequence>
<keyword evidence="3" id="KW-1185">Reference proteome</keyword>
<accession>A0ABU7JZ93</accession>
<dbReference type="Pfam" id="PF17754">
    <property type="entry name" value="TetR_C_14"/>
    <property type="match status" value="1"/>
</dbReference>
<gene>
    <name evidence="2" type="ORF">Q8814_25065</name>
</gene>
<dbReference type="Gene3D" id="1.10.357.10">
    <property type="entry name" value="Tetracycline Repressor, domain 2"/>
    <property type="match status" value="1"/>
</dbReference>
<dbReference type="EMBL" id="JAUZMZ010000287">
    <property type="protein sequence ID" value="MEE2035338.1"/>
    <property type="molecule type" value="Genomic_DNA"/>
</dbReference>
<protein>
    <recommendedName>
        <fullName evidence="1">MftR C-terminal domain-containing protein</fullName>
    </recommendedName>
</protein>
<name>A0ABU7JZ93_9NOCA</name>
<evidence type="ECO:0000313" key="2">
    <source>
        <dbReference type="EMBL" id="MEE2035338.1"/>
    </source>
</evidence>
<reference evidence="2 3" key="1">
    <citation type="submission" date="2023-08" db="EMBL/GenBank/DDBJ databases">
        <authorList>
            <person name="Girao M."/>
            <person name="Carvalho M.F."/>
        </authorList>
    </citation>
    <scope>NUCLEOTIDE SEQUENCE [LARGE SCALE GENOMIC DNA]</scope>
    <source>
        <strain evidence="2 3">CC-R104</strain>
    </source>
</reference>
<proteinExistence type="predicted"/>
<evidence type="ECO:0000259" key="1">
    <source>
        <dbReference type="Pfam" id="PF17754"/>
    </source>
</evidence>
<feature type="domain" description="MftR C-terminal" evidence="1">
    <location>
        <begin position="30"/>
        <end position="129"/>
    </location>
</feature>
<dbReference type="RefSeq" id="WP_330154664.1">
    <property type="nucleotide sequence ID" value="NZ_JAUZMZ010000287.1"/>
</dbReference>
<dbReference type="InterPro" id="IPR041347">
    <property type="entry name" value="MftR_C"/>
</dbReference>
<organism evidence="2 3">
    <name type="scientific">Rhodococcus chondri</name>
    <dbReference type="NCBI Taxonomy" id="3065941"/>
    <lineage>
        <taxon>Bacteria</taxon>
        <taxon>Bacillati</taxon>
        <taxon>Actinomycetota</taxon>
        <taxon>Actinomycetes</taxon>
        <taxon>Mycobacteriales</taxon>
        <taxon>Nocardiaceae</taxon>
        <taxon>Rhodococcus</taxon>
    </lineage>
</organism>
<dbReference type="Proteomes" id="UP001331936">
    <property type="component" value="Unassembled WGS sequence"/>
</dbReference>